<dbReference type="SUPFAM" id="SSF53756">
    <property type="entry name" value="UDP-Glycosyltransferase/glycogen phosphorylase"/>
    <property type="match status" value="1"/>
</dbReference>
<dbReference type="InterPro" id="IPR028098">
    <property type="entry name" value="Glyco_trans_4-like_N"/>
</dbReference>
<dbReference type="PANTHER" id="PTHR12526">
    <property type="entry name" value="GLYCOSYLTRANSFERASE"/>
    <property type="match status" value="1"/>
</dbReference>
<dbReference type="GO" id="GO:0016757">
    <property type="term" value="F:glycosyltransferase activity"/>
    <property type="evidence" value="ECO:0007669"/>
    <property type="project" value="InterPro"/>
</dbReference>
<feature type="domain" description="Glycosyltransferase subfamily 4-like N-terminal" evidence="2">
    <location>
        <begin position="13"/>
        <end position="171"/>
    </location>
</feature>
<sequence length="370" mass="40625">MKIVMFIYSMQCGGAERVTANLANEWSAHGWEVSVVSIASAKDDFYPLNAGIRRISLNLSGASRSFSTSVTSNLQRLMALRRLLRELSPDVVVGVMTTASVLAILARLGLPCRVIATEHTHPPRLPLNVLWRNLRRCTFRFSDCVVALTTDSKRWLEEHCNCANVKVIPPPFTWPIARTEPVVPPESVISAKRKVLLAAGRLSKEKGFDVLIAAFASIARPLSQWDLVIVGEGSDRSALENQIESLGLEGRIFLAGRVGNVSDWYERADLFVLSSRYEGLPMTLVEAMASGCAAVSYDCDTGPRDIITHGDNGLLVRSVGDPDELADALNALMSRDHVREQMASRATAVAETFSGSRTMALWRQILEKTV</sequence>
<evidence type="ECO:0000313" key="4">
    <source>
        <dbReference type="Proteomes" id="UP000484381"/>
    </source>
</evidence>
<dbReference type="RefSeq" id="WP_152757757.1">
    <property type="nucleotide sequence ID" value="NZ_WHNP01000008.1"/>
</dbReference>
<dbReference type="InterPro" id="IPR001296">
    <property type="entry name" value="Glyco_trans_1"/>
</dbReference>
<dbReference type="Pfam" id="PF00534">
    <property type="entry name" value="Glycos_transf_1"/>
    <property type="match status" value="1"/>
</dbReference>
<dbReference type="Pfam" id="PF13439">
    <property type="entry name" value="Glyco_transf_4"/>
    <property type="match status" value="1"/>
</dbReference>
<dbReference type="Proteomes" id="UP000484381">
    <property type="component" value="Unassembled WGS sequence"/>
</dbReference>
<dbReference type="EMBL" id="WHNP01000008">
    <property type="protein sequence ID" value="MPW17418.1"/>
    <property type="molecule type" value="Genomic_DNA"/>
</dbReference>
<evidence type="ECO:0000259" key="2">
    <source>
        <dbReference type="Pfam" id="PF13439"/>
    </source>
</evidence>
<protein>
    <submittedName>
        <fullName evidence="3">Glycosyltransferase</fullName>
    </submittedName>
</protein>
<accession>A0A7X1N8N4</accession>
<gene>
    <name evidence="3" type="ORF">GCT13_10860</name>
</gene>
<dbReference type="CDD" id="cd03820">
    <property type="entry name" value="GT4_AmsD-like"/>
    <property type="match status" value="1"/>
</dbReference>
<dbReference type="Gene3D" id="3.40.50.2000">
    <property type="entry name" value="Glycogen Phosphorylase B"/>
    <property type="match status" value="2"/>
</dbReference>
<name>A0A7X1N8N4_9BURK</name>
<dbReference type="AlphaFoldDB" id="A0A7X1N8N4"/>
<evidence type="ECO:0000313" key="3">
    <source>
        <dbReference type="EMBL" id="MPW17418.1"/>
    </source>
</evidence>
<dbReference type="PANTHER" id="PTHR12526:SF630">
    <property type="entry name" value="GLYCOSYLTRANSFERASE"/>
    <property type="match status" value="1"/>
</dbReference>
<organism evidence="3 4">
    <name type="scientific">Paraburkholderia franconis</name>
    <dbReference type="NCBI Taxonomy" id="2654983"/>
    <lineage>
        <taxon>Bacteria</taxon>
        <taxon>Pseudomonadati</taxon>
        <taxon>Pseudomonadota</taxon>
        <taxon>Betaproteobacteria</taxon>
        <taxon>Burkholderiales</taxon>
        <taxon>Burkholderiaceae</taxon>
        <taxon>Paraburkholderia</taxon>
    </lineage>
</organism>
<keyword evidence="3" id="KW-0808">Transferase</keyword>
<evidence type="ECO:0000259" key="1">
    <source>
        <dbReference type="Pfam" id="PF00534"/>
    </source>
</evidence>
<keyword evidence="4" id="KW-1185">Reference proteome</keyword>
<reference evidence="3 4" key="1">
    <citation type="submission" date="2019-10" db="EMBL/GenBank/DDBJ databases">
        <title>Paraburkholderia sp. isolated from nodules of Mimosa pudica from Brazilian Atlantic Forest soils.</title>
        <authorList>
            <person name="Paulitsch F."/>
            <person name="Hungria M."/>
            <person name="Dall'Agnol R."/>
        </authorList>
    </citation>
    <scope>NUCLEOTIDE SEQUENCE [LARGE SCALE GENOMIC DNA]</scope>
    <source>
        <strain evidence="3 4">CNPSo 3157</strain>
    </source>
</reference>
<feature type="domain" description="Glycosyl transferase family 1" evidence="1">
    <location>
        <begin position="186"/>
        <end position="347"/>
    </location>
</feature>
<comment type="caution">
    <text evidence="3">The sequence shown here is derived from an EMBL/GenBank/DDBJ whole genome shotgun (WGS) entry which is preliminary data.</text>
</comment>
<proteinExistence type="predicted"/>